<reference evidence="3" key="1">
    <citation type="submission" date="2017-09" db="EMBL/GenBank/DDBJ databases">
        <title>Depth-based differentiation of microbial function through sediment-hosted aquifers and enrichment of novel symbionts in the deep terrestrial subsurface.</title>
        <authorList>
            <person name="Probst A.J."/>
            <person name="Ladd B."/>
            <person name="Jarett J.K."/>
            <person name="Geller-Mcgrath D.E."/>
            <person name="Sieber C.M.K."/>
            <person name="Emerson J.B."/>
            <person name="Anantharaman K."/>
            <person name="Thomas B.C."/>
            <person name="Malmstrom R."/>
            <person name="Stieglmeier M."/>
            <person name="Klingl A."/>
            <person name="Woyke T."/>
            <person name="Ryan C.M."/>
            <person name="Banfield J.F."/>
        </authorList>
    </citation>
    <scope>NUCLEOTIDE SEQUENCE [LARGE SCALE GENOMIC DNA]</scope>
</reference>
<comment type="caution">
    <text evidence="2">The sequence shown here is derived from an EMBL/GenBank/DDBJ whole genome shotgun (WGS) entry which is preliminary data.</text>
</comment>
<name>A0A2M7RFR7_9BACT</name>
<dbReference type="CDD" id="cd02440">
    <property type="entry name" value="AdoMet_MTases"/>
    <property type="match status" value="1"/>
</dbReference>
<protein>
    <recommendedName>
        <fullName evidence="1">Methyltransferase domain-containing protein</fullName>
    </recommendedName>
</protein>
<dbReference type="InterPro" id="IPR029063">
    <property type="entry name" value="SAM-dependent_MTases_sf"/>
</dbReference>
<evidence type="ECO:0000259" key="1">
    <source>
        <dbReference type="Pfam" id="PF13847"/>
    </source>
</evidence>
<evidence type="ECO:0000313" key="3">
    <source>
        <dbReference type="Proteomes" id="UP000228689"/>
    </source>
</evidence>
<sequence>MTNNGVGNTQLMDPEHILKEDLRLDFGAKVADLGCGSMAYFTIAAAKIVGNDGLVYAVDIQKEVLSSVESKAKLEGLLNIRTVWSNLELAGATKVPEEMNYVFLNTVLFQNTEHQKLFQEAYRLLKTGSKLLVVEWVPQNTAIGPAVEKRLSAEKVKQYASALGLKLEKEFTAGPYHYGLIFIK</sequence>
<dbReference type="EMBL" id="PFMC01000007">
    <property type="protein sequence ID" value="PIY95391.1"/>
    <property type="molecule type" value="Genomic_DNA"/>
</dbReference>
<dbReference type="Gene3D" id="3.40.50.150">
    <property type="entry name" value="Vaccinia Virus protein VP39"/>
    <property type="match status" value="1"/>
</dbReference>
<proteinExistence type="predicted"/>
<feature type="domain" description="Methyltransferase" evidence="1">
    <location>
        <begin position="27"/>
        <end position="147"/>
    </location>
</feature>
<evidence type="ECO:0000313" key="2">
    <source>
        <dbReference type="EMBL" id="PIY95391.1"/>
    </source>
</evidence>
<dbReference type="InterPro" id="IPR025714">
    <property type="entry name" value="Methyltranfer_dom"/>
</dbReference>
<gene>
    <name evidence="2" type="ORF">COY67_00200</name>
</gene>
<accession>A0A2M7RFR7</accession>
<dbReference type="Pfam" id="PF13847">
    <property type="entry name" value="Methyltransf_31"/>
    <property type="match status" value="1"/>
</dbReference>
<organism evidence="2 3">
    <name type="scientific">Candidatus Komeilibacteria bacterium CG_4_10_14_0_8_um_filter_37_78</name>
    <dbReference type="NCBI Taxonomy" id="1974471"/>
    <lineage>
        <taxon>Bacteria</taxon>
        <taxon>Candidatus Komeiliibacteriota</taxon>
    </lineage>
</organism>
<dbReference type="Proteomes" id="UP000228689">
    <property type="component" value="Unassembled WGS sequence"/>
</dbReference>
<dbReference type="SUPFAM" id="SSF53335">
    <property type="entry name" value="S-adenosyl-L-methionine-dependent methyltransferases"/>
    <property type="match status" value="1"/>
</dbReference>
<dbReference type="AlphaFoldDB" id="A0A2M7RFR7"/>